<dbReference type="EMBL" id="BGZK01000035">
    <property type="protein sequence ID" value="GBP09301.1"/>
    <property type="molecule type" value="Genomic_DNA"/>
</dbReference>
<dbReference type="AlphaFoldDB" id="A0A4C1T7P6"/>
<keyword evidence="1" id="KW-0472">Membrane</keyword>
<gene>
    <name evidence="2" type="ORF">EVAR_5741_1</name>
</gene>
<evidence type="ECO:0000313" key="2">
    <source>
        <dbReference type="EMBL" id="GBP09301.1"/>
    </source>
</evidence>
<feature type="transmembrane region" description="Helical" evidence="1">
    <location>
        <begin position="114"/>
        <end position="133"/>
    </location>
</feature>
<dbReference type="Proteomes" id="UP000299102">
    <property type="component" value="Unassembled WGS sequence"/>
</dbReference>
<name>A0A4C1T7P6_EUMVA</name>
<evidence type="ECO:0000256" key="1">
    <source>
        <dbReference type="SAM" id="Phobius"/>
    </source>
</evidence>
<keyword evidence="3" id="KW-1185">Reference proteome</keyword>
<reference evidence="2 3" key="1">
    <citation type="journal article" date="2019" name="Commun. Biol.">
        <title>The bagworm genome reveals a unique fibroin gene that provides high tensile strength.</title>
        <authorList>
            <person name="Kono N."/>
            <person name="Nakamura H."/>
            <person name="Ohtoshi R."/>
            <person name="Tomita M."/>
            <person name="Numata K."/>
            <person name="Arakawa K."/>
        </authorList>
    </citation>
    <scope>NUCLEOTIDE SEQUENCE [LARGE SCALE GENOMIC DNA]</scope>
</reference>
<proteinExistence type="predicted"/>
<keyword evidence="1" id="KW-0812">Transmembrane</keyword>
<comment type="caution">
    <text evidence="2">The sequence shown here is derived from an EMBL/GenBank/DDBJ whole genome shotgun (WGS) entry which is preliminary data.</text>
</comment>
<protein>
    <submittedName>
        <fullName evidence="2">Uncharacterized protein</fullName>
    </submittedName>
</protein>
<accession>A0A4C1T7P6</accession>
<organism evidence="2 3">
    <name type="scientific">Eumeta variegata</name>
    <name type="common">Bagworm moth</name>
    <name type="synonym">Eumeta japonica</name>
    <dbReference type="NCBI Taxonomy" id="151549"/>
    <lineage>
        <taxon>Eukaryota</taxon>
        <taxon>Metazoa</taxon>
        <taxon>Ecdysozoa</taxon>
        <taxon>Arthropoda</taxon>
        <taxon>Hexapoda</taxon>
        <taxon>Insecta</taxon>
        <taxon>Pterygota</taxon>
        <taxon>Neoptera</taxon>
        <taxon>Endopterygota</taxon>
        <taxon>Lepidoptera</taxon>
        <taxon>Glossata</taxon>
        <taxon>Ditrysia</taxon>
        <taxon>Tineoidea</taxon>
        <taxon>Psychidae</taxon>
        <taxon>Oiketicinae</taxon>
        <taxon>Eumeta</taxon>
    </lineage>
</organism>
<evidence type="ECO:0000313" key="3">
    <source>
        <dbReference type="Proteomes" id="UP000299102"/>
    </source>
</evidence>
<sequence length="134" mass="14374">MLISIKGARVYTILISSKTTIIFGPAPSGTQFAITGCARCAPGDAIGVVHTHTENRREVTVSADTFRRVIESSVGLLPSFTLQPSFTGPFPLYRPTTSYIRYSISTQEAGNAPMIAMTAYILVACIVVCPSIML</sequence>
<keyword evidence="1" id="KW-1133">Transmembrane helix</keyword>